<dbReference type="WBParaSite" id="Pan_g3.t1">
    <property type="protein sequence ID" value="Pan_g3.t1"/>
    <property type="gene ID" value="Pan_g3"/>
</dbReference>
<name>A0A7E4VUN2_PANRE</name>
<organism evidence="1 2">
    <name type="scientific">Panagrellus redivivus</name>
    <name type="common">Microworm</name>
    <dbReference type="NCBI Taxonomy" id="6233"/>
    <lineage>
        <taxon>Eukaryota</taxon>
        <taxon>Metazoa</taxon>
        <taxon>Ecdysozoa</taxon>
        <taxon>Nematoda</taxon>
        <taxon>Chromadorea</taxon>
        <taxon>Rhabditida</taxon>
        <taxon>Tylenchina</taxon>
        <taxon>Panagrolaimomorpha</taxon>
        <taxon>Panagrolaimoidea</taxon>
        <taxon>Panagrolaimidae</taxon>
        <taxon>Panagrellus</taxon>
    </lineage>
</organism>
<reference evidence="1" key="1">
    <citation type="journal article" date="2013" name="Genetics">
        <title>The draft genome and transcriptome of Panagrellus redivivus are shaped by the harsh demands of a free-living lifestyle.</title>
        <authorList>
            <person name="Srinivasan J."/>
            <person name="Dillman A.R."/>
            <person name="Macchietto M.G."/>
            <person name="Heikkinen L."/>
            <person name="Lakso M."/>
            <person name="Fracchia K.M."/>
            <person name="Antoshechkin I."/>
            <person name="Mortazavi A."/>
            <person name="Wong G."/>
            <person name="Sternberg P.W."/>
        </authorList>
    </citation>
    <scope>NUCLEOTIDE SEQUENCE [LARGE SCALE GENOMIC DNA]</scope>
    <source>
        <strain evidence="1">MT8872</strain>
    </source>
</reference>
<evidence type="ECO:0000313" key="2">
    <source>
        <dbReference type="WBParaSite" id="Pan_g3.t1"/>
    </source>
</evidence>
<accession>A0A7E4VUN2</accession>
<reference evidence="2" key="2">
    <citation type="submission" date="2020-10" db="UniProtKB">
        <authorList>
            <consortium name="WormBaseParasite"/>
        </authorList>
    </citation>
    <scope>IDENTIFICATION</scope>
</reference>
<dbReference type="Proteomes" id="UP000492821">
    <property type="component" value="Unassembled WGS sequence"/>
</dbReference>
<dbReference type="AlphaFoldDB" id="A0A7E4VUN2"/>
<keyword evidence="1" id="KW-1185">Reference proteome</keyword>
<proteinExistence type="predicted"/>
<evidence type="ECO:0000313" key="1">
    <source>
        <dbReference type="Proteomes" id="UP000492821"/>
    </source>
</evidence>
<protein>
    <submittedName>
        <fullName evidence="2">Uncharacterized protein</fullName>
    </submittedName>
</protein>
<sequence length="69" mass="7530">MREIIAIILCEQGTSSKCESSAHADYVPVLCTHRPSLPGTELIREDRGLLLRRVLRGPFVAKSGLIALA</sequence>